<accession>A0A4U1L532</accession>
<dbReference type="AlphaFoldDB" id="A0A4U1L532"/>
<evidence type="ECO:0000313" key="1">
    <source>
        <dbReference type="EMBL" id="TKD51393.1"/>
    </source>
</evidence>
<dbReference type="Gene3D" id="3.40.50.150">
    <property type="entry name" value="Vaccinia Virus protein VP39"/>
    <property type="match status" value="1"/>
</dbReference>
<dbReference type="RefSeq" id="WP_136943336.1">
    <property type="nucleotide sequence ID" value="NZ_SWKR01000002.1"/>
</dbReference>
<comment type="caution">
    <text evidence="1">The sequence shown here is derived from an EMBL/GenBank/DDBJ whole genome shotgun (WGS) entry which is preliminary data.</text>
</comment>
<dbReference type="OrthoDB" id="7594711at2"/>
<proteinExistence type="predicted"/>
<reference evidence="1 2" key="1">
    <citation type="submission" date="2019-04" db="EMBL/GenBank/DDBJ databases">
        <authorList>
            <person name="Yang Y."/>
            <person name="Wei D."/>
        </authorList>
    </citation>
    <scope>NUCLEOTIDE SEQUENCE [LARGE SCALE GENOMIC DNA]</scope>
    <source>
        <strain evidence="1 2">L-1-4w-11</strain>
    </source>
</reference>
<evidence type="ECO:0008006" key="3">
    <source>
        <dbReference type="Google" id="ProtNLM"/>
    </source>
</evidence>
<organism evidence="1 2">
    <name type="scientific">Sphingomonas baiyangensis</name>
    <dbReference type="NCBI Taxonomy" id="2572576"/>
    <lineage>
        <taxon>Bacteria</taxon>
        <taxon>Pseudomonadati</taxon>
        <taxon>Pseudomonadota</taxon>
        <taxon>Alphaproteobacteria</taxon>
        <taxon>Sphingomonadales</taxon>
        <taxon>Sphingomonadaceae</taxon>
        <taxon>Sphingomonas</taxon>
    </lineage>
</organism>
<gene>
    <name evidence="1" type="ORF">FBR43_11985</name>
</gene>
<keyword evidence="2" id="KW-1185">Reference proteome</keyword>
<dbReference type="EMBL" id="SWKR01000002">
    <property type="protein sequence ID" value="TKD51393.1"/>
    <property type="molecule type" value="Genomic_DNA"/>
</dbReference>
<evidence type="ECO:0000313" key="2">
    <source>
        <dbReference type="Proteomes" id="UP000309138"/>
    </source>
</evidence>
<dbReference type="Proteomes" id="UP000309138">
    <property type="component" value="Unassembled WGS sequence"/>
</dbReference>
<name>A0A4U1L532_9SPHN</name>
<dbReference type="InterPro" id="IPR029063">
    <property type="entry name" value="SAM-dependent_MTases_sf"/>
</dbReference>
<dbReference type="SUPFAM" id="SSF53335">
    <property type="entry name" value="S-adenosyl-L-methionine-dependent methyltransferases"/>
    <property type="match status" value="1"/>
</dbReference>
<protein>
    <recommendedName>
        <fullName evidence="3">Methyltransferase domain-containing protein</fullName>
    </recommendedName>
</protein>
<sequence>MRPCEADWIRDSLLALGPDKASPLLNLGSSTRHFREVSKPHIEARLLAPLRAAGFRIVHADMKQDDGVDLVGDVLDPAYIAQLQAMGFRSIICSNLLEHVRDPQAVARACEAIVGEAGHIVVTVPHSYPYHPDPIDTLYRPDPVALARDFPNSQIVASTILADGGLIAEEAGKGAANLIAYPVRAGWRIVSGLWRPRIALAQLHRLTWLVRSFKVSCATLVVRAAN</sequence>